<dbReference type="GO" id="GO:0070967">
    <property type="term" value="F:coenzyme F420 binding"/>
    <property type="evidence" value="ECO:0007669"/>
    <property type="project" value="TreeGrafter"/>
</dbReference>
<evidence type="ECO:0000313" key="3">
    <source>
        <dbReference type="EMBL" id="EKT77368.1"/>
    </source>
</evidence>
<dbReference type="InterPro" id="IPR004378">
    <property type="entry name" value="F420H2_quin_Rdtase"/>
</dbReference>
<dbReference type="GO" id="GO:0005886">
    <property type="term" value="C:plasma membrane"/>
    <property type="evidence" value="ECO:0007669"/>
    <property type="project" value="TreeGrafter"/>
</dbReference>
<comment type="caution">
    <text evidence="3">The sequence shown here is derived from an EMBL/GenBank/DDBJ whole genome shotgun (WGS) entry which is preliminary data.</text>
</comment>
<reference evidence="3 4" key="1">
    <citation type="journal article" date="2013" name="Genome Announc.">
        <title>Draft Genome Sequence of Rhodococcus opacus Strain M213 Shows a Diverse Catabolic Potential.</title>
        <authorList>
            <person name="Pathak A."/>
            <person name="Green S.J."/>
            <person name="Ogram A."/>
            <person name="Chauhan A."/>
        </authorList>
    </citation>
    <scope>NUCLEOTIDE SEQUENCE [LARGE SCALE GENOMIC DNA]</scope>
    <source>
        <strain evidence="3 4">M213</strain>
    </source>
</reference>
<dbReference type="EMBL" id="AJYC02000156">
    <property type="protein sequence ID" value="EKT77368.1"/>
    <property type="molecule type" value="Genomic_DNA"/>
</dbReference>
<gene>
    <name evidence="3" type="ORF">WSS_A38026</name>
</gene>
<dbReference type="NCBIfam" id="TIGR00026">
    <property type="entry name" value="hi_GC_TIGR00026"/>
    <property type="match status" value="1"/>
</dbReference>
<name>K8X7C2_RHOOP</name>
<dbReference type="Pfam" id="PF04075">
    <property type="entry name" value="F420H2_quin_red"/>
    <property type="match status" value="1"/>
</dbReference>
<comment type="catalytic activity">
    <reaction evidence="2">
        <text>oxidized coenzyme F420-(gamma-L-Glu)(n) + a quinol + H(+) = reduced coenzyme F420-(gamma-L-Glu)(n) + a quinone</text>
        <dbReference type="Rhea" id="RHEA:39663"/>
        <dbReference type="Rhea" id="RHEA-COMP:12939"/>
        <dbReference type="Rhea" id="RHEA-COMP:14378"/>
        <dbReference type="ChEBI" id="CHEBI:15378"/>
        <dbReference type="ChEBI" id="CHEBI:24646"/>
        <dbReference type="ChEBI" id="CHEBI:132124"/>
        <dbReference type="ChEBI" id="CHEBI:133980"/>
        <dbReference type="ChEBI" id="CHEBI:139511"/>
    </reaction>
</comment>
<dbReference type="InterPro" id="IPR012349">
    <property type="entry name" value="Split_barrel_FMN-bd"/>
</dbReference>
<protein>
    <recommendedName>
        <fullName evidence="5">Nitroreductase</fullName>
    </recommendedName>
</protein>
<dbReference type="PANTHER" id="PTHR39428:SF1">
    <property type="entry name" value="F420H(2)-DEPENDENT QUINONE REDUCTASE RV1261C"/>
    <property type="match status" value="1"/>
</dbReference>
<dbReference type="Gene3D" id="2.30.110.10">
    <property type="entry name" value="Electron Transport, Fmn-binding Protein, Chain A"/>
    <property type="match status" value="1"/>
</dbReference>
<evidence type="ECO:0000256" key="2">
    <source>
        <dbReference type="ARBA" id="ARBA00049106"/>
    </source>
</evidence>
<accession>K8X7C2</accession>
<dbReference type="SUPFAM" id="SSF50475">
    <property type="entry name" value="FMN-binding split barrel"/>
    <property type="match status" value="1"/>
</dbReference>
<dbReference type="AlphaFoldDB" id="K8X7C2"/>
<dbReference type="PANTHER" id="PTHR39428">
    <property type="entry name" value="F420H(2)-DEPENDENT QUINONE REDUCTASE RV1261C"/>
    <property type="match status" value="1"/>
</dbReference>
<proteinExistence type="inferred from homology"/>
<dbReference type="GO" id="GO:0016491">
    <property type="term" value="F:oxidoreductase activity"/>
    <property type="evidence" value="ECO:0007669"/>
    <property type="project" value="InterPro"/>
</dbReference>
<evidence type="ECO:0000256" key="1">
    <source>
        <dbReference type="ARBA" id="ARBA00008710"/>
    </source>
</evidence>
<sequence>MAWSAHTDVMGDGGMLHVPRLAGPLRFEAERWVSTMVSEQTKARIQHDLDARFGRFGVWLYRVTRGRIVRPWGRRVLVLTTRGRRTGLARSVLLQYFPDGADRIVVAANSGRPTHPAWYHNLTATPAATVEVDGHRLLVRAVELTDAEAKQWWPRVVAIAPSYARIPERTTRRIPLIRLVAAN</sequence>
<evidence type="ECO:0000313" key="4">
    <source>
        <dbReference type="Proteomes" id="UP000005951"/>
    </source>
</evidence>
<dbReference type="Proteomes" id="UP000005951">
    <property type="component" value="Unassembled WGS sequence"/>
</dbReference>
<comment type="similarity">
    <text evidence="1">Belongs to the F420H(2)-dependent quinone reductase family.</text>
</comment>
<evidence type="ECO:0008006" key="5">
    <source>
        <dbReference type="Google" id="ProtNLM"/>
    </source>
</evidence>
<organism evidence="3 4">
    <name type="scientific">Rhodococcus opacus M213</name>
    <dbReference type="NCBI Taxonomy" id="1129896"/>
    <lineage>
        <taxon>Bacteria</taxon>
        <taxon>Bacillati</taxon>
        <taxon>Actinomycetota</taxon>
        <taxon>Actinomycetes</taxon>
        <taxon>Mycobacteriales</taxon>
        <taxon>Nocardiaceae</taxon>
        <taxon>Rhodococcus</taxon>
    </lineage>
</organism>